<organism evidence="1 2">
    <name type="scientific">Populus alba</name>
    <name type="common">White poplar</name>
    <dbReference type="NCBI Taxonomy" id="43335"/>
    <lineage>
        <taxon>Eukaryota</taxon>
        <taxon>Viridiplantae</taxon>
        <taxon>Streptophyta</taxon>
        <taxon>Embryophyta</taxon>
        <taxon>Tracheophyta</taxon>
        <taxon>Spermatophyta</taxon>
        <taxon>Magnoliopsida</taxon>
        <taxon>eudicotyledons</taxon>
        <taxon>Gunneridae</taxon>
        <taxon>Pentapetalae</taxon>
        <taxon>rosids</taxon>
        <taxon>fabids</taxon>
        <taxon>Malpighiales</taxon>
        <taxon>Salicaceae</taxon>
        <taxon>Saliceae</taxon>
        <taxon>Populus</taxon>
    </lineage>
</organism>
<reference evidence="1 2" key="1">
    <citation type="journal article" date="2024" name="Plant Biotechnol. J.">
        <title>Genome and CRISPR/Cas9 system of a widespread forest tree (Populus alba) in the world.</title>
        <authorList>
            <person name="Liu Y.J."/>
            <person name="Jiang P.F."/>
            <person name="Han X.M."/>
            <person name="Li X.Y."/>
            <person name="Wang H.M."/>
            <person name="Wang Y.J."/>
            <person name="Wang X.X."/>
            <person name="Zeng Q.Y."/>
        </authorList>
    </citation>
    <scope>NUCLEOTIDE SEQUENCE [LARGE SCALE GENOMIC DNA]</scope>
    <source>
        <strain evidence="2">cv. PAL-ZL1</strain>
    </source>
</reference>
<proteinExistence type="predicted"/>
<evidence type="ECO:0000313" key="2">
    <source>
        <dbReference type="Proteomes" id="UP000309997"/>
    </source>
</evidence>
<protein>
    <submittedName>
        <fullName evidence="1">Uncharacterized protein</fullName>
    </submittedName>
</protein>
<gene>
    <name evidence="1" type="ORF">D5086_022581</name>
</gene>
<sequence length="87" mass="9646">MTLLAPPSPVSGHGVSILFSLHIKNIQGAWTVMKSTMSNTCCADVHKLEAPGPCFSGSMHTMSVSFSVCAWDWIESWHSHVIDIMWW</sequence>
<keyword evidence="2" id="KW-1185">Reference proteome</keyword>
<dbReference type="Proteomes" id="UP000309997">
    <property type="component" value="Unassembled WGS sequence"/>
</dbReference>
<dbReference type="EMBL" id="RCHU02000011">
    <property type="protein sequence ID" value="KAL3577298.1"/>
    <property type="molecule type" value="Genomic_DNA"/>
</dbReference>
<name>A0ACC4BFF3_POPAL</name>
<comment type="caution">
    <text evidence="1">The sequence shown here is derived from an EMBL/GenBank/DDBJ whole genome shotgun (WGS) entry which is preliminary data.</text>
</comment>
<accession>A0ACC4BFF3</accession>
<evidence type="ECO:0000313" key="1">
    <source>
        <dbReference type="EMBL" id="KAL3577298.1"/>
    </source>
</evidence>